<dbReference type="RefSeq" id="WP_338201011.1">
    <property type="nucleotide sequence ID" value="NZ_JAEKNR010000100.1"/>
</dbReference>
<dbReference type="InterPro" id="IPR046074">
    <property type="entry name" value="DUF6092"/>
</dbReference>
<proteinExistence type="predicted"/>
<protein>
    <submittedName>
        <fullName evidence="1">Uncharacterized protein</fullName>
    </submittedName>
</protein>
<dbReference type="AlphaFoldDB" id="A0A934K3I2"/>
<comment type="caution">
    <text evidence="1">The sequence shown here is derived from an EMBL/GenBank/DDBJ whole genome shotgun (WGS) entry which is preliminary data.</text>
</comment>
<name>A0A934K3I2_9BACT</name>
<evidence type="ECO:0000313" key="1">
    <source>
        <dbReference type="EMBL" id="MBJ7598199.1"/>
    </source>
</evidence>
<dbReference type="Pfam" id="PF19585">
    <property type="entry name" value="DUF6092"/>
    <property type="match status" value="1"/>
</dbReference>
<keyword evidence="2" id="KW-1185">Reference proteome</keyword>
<sequence>MNTGDSAEDKLVLSKEEAIELMTYLLASAECCTREPLYYGSFRLLDGVSRLAGYVLDRETSPRDSWLSDFKAEIDQKKAWVMLDREGYFEFLQEAAGRIAERIPRRPTESAGSG</sequence>
<organism evidence="1 2">
    <name type="scientific">Candidatus Nephthysia bennettiae</name>
    <dbReference type="NCBI Taxonomy" id="3127016"/>
    <lineage>
        <taxon>Bacteria</taxon>
        <taxon>Bacillati</taxon>
        <taxon>Candidatus Dormiibacterota</taxon>
        <taxon>Candidatus Dormibacteria</taxon>
        <taxon>Candidatus Dormibacterales</taxon>
        <taxon>Candidatus Dormibacteraceae</taxon>
        <taxon>Candidatus Nephthysia</taxon>
    </lineage>
</organism>
<evidence type="ECO:0000313" key="2">
    <source>
        <dbReference type="Proteomes" id="UP000612893"/>
    </source>
</evidence>
<dbReference type="Proteomes" id="UP000612893">
    <property type="component" value="Unassembled WGS sequence"/>
</dbReference>
<accession>A0A934K3I2</accession>
<gene>
    <name evidence="1" type="ORF">JF922_08955</name>
</gene>
<reference evidence="1" key="1">
    <citation type="submission" date="2020-10" db="EMBL/GenBank/DDBJ databases">
        <title>Ca. Dormibacterota MAGs.</title>
        <authorList>
            <person name="Montgomery K."/>
        </authorList>
    </citation>
    <scope>NUCLEOTIDE SEQUENCE [LARGE SCALE GENOMIC DNA]</scope>
    <source>
        <strain evidence="1">SC8812_S17_10</strain>
    </source>
</reference>
<dbReference type="EMBL" id="JAEKNR010000100">
    <property type="protein sequence ID" value="MBJ7598199.1"/>
    <property type="molecule type" value="Genomic_DNA"/>
</dbReference>